<feature type="binding site" evidence="12">
    <location>
        <begin position="10"/>
        <end position="17"/>
    </location>
    <ligand>
        <name>ATP</name>
        <dbReference type="ChEBI" id="CHEBI:30616"/>
    </ligand>
</feature>
<comment type="similarity">
    <text evidence="1">Belongs to the helicase family. UvrD subfamily.</text>
</comment>
<dbReference type="Proteomes" id="UP000002964">
    <property type="component" value="Unassembled WGS sequence"/>
</dbReference>
<dbReference type="EMBL" id="JH603169">
    <property type="protein sequence ID" value="EIC21665.1"/>
    <property type="molecule type" value="Genomic_DNA"/>
</dbReference>
<feature type="domain" description="UvrD-like helicase ATP-binding" evidence="13">
    <location>
        <begin position="1"/>
        <end position="253"/>
    </location>
</feature>
<dbReference type="eggNOG" id="COG0210">
    <property type="taxonomic scope" value="Bacteria"/>
</dbReference>
<dbReference type="GO" id="GO:0043138">
    <property type="term" value="F:3'-5' DNA helicase activity"/>
    <property type="evidence" value="ECO:0007669"/>
    <property type="project" value="UniProtKB-EC"/>
</dbReference>
<dbReference type="Pfam" id="PF13361">
    <property type="entry name" value="UvrD_C"/>
    <property type="match status" value="1"/>
</dbReference>
<dbReference type="Gene3D" id="3.40.50.300">
    <property type="entry name" value="P-loop containing nucleotide triphosphate hydrolases"/>
    <property type="match status" value="2"/>
</dbReference>
<evidence type="ECO:0000256" key="1">
    <source>
        <dbReference type="ARBA" id="ARBA00009922"/>
    </source>
</evidence>
<keyword evidence="6" id="KW-0238">DNA-binding</keyword>
<comment type="catalytic activity">
    <reaction evidence="11">
        <text>ATP + H2O = ADP + phosphate + H(+)</text>
        <dbReference type="Rhea" id="RHEA:13065"/>
        <dbReference type="ChEBI" id="CHEBI:15377"/>
        <dbReference type="ChEBI" id="CHEBI:15378"/>
        <dbReference type="ChEBI" id="CHEBI:30616"/>
        <dbReference type="ChEBI" id="CHEBI:43474"/>
        <dbReference type="ChEBI" id="CHEBI:456216"/>
        <dbReference type="EC" id="5.6.2.4"/>
    </reaction>
</comment>
<gene>
    <name evidence="14" type="ORF">Thi970DRAFT_01885</name>
</gene>
<evidence type="ECO:0000256" key="3">
    <source>
        <dbReference type="ARBA" id="ARBA00022801"/>
    </source>
</evidence>
<evidence type="ECO:0000256" key="4">
    <source>
        <dbReference type="ARBA" id="ARBA00022806"/>
    </source>
</evidence>
<evidence type="ECO:0000313" key="14">
    <source>
        <dbReference type="EMBL" id="EIC21665.1"/>
    </source>
</evidence>
<evidence type="ECO:0000256" key="7">
    <source>
        <dbReference type="ARBA" id="ARBA00023235"/>
    </source>
</evidence>
<dbReference type="GO" id="GO:0016887">
    <property type="term" value="F:ATP hydrolysis activity"/>
    <property type="evidence" value="ECO:0007669"/>
    <property type="project" value="RHEA"/>
</dbReference>
<sequence length="597" mass="68870">MTKKVKIVQAVAGSGKTTLLKKEIETARNYDGLSPDQILFVTFSRKLAEELNREIGNQATVKNLHKLGFNLIRKNTSYFGFAKIPKLYHSSSERKLFRSVTRGFLSKTQAKDFFKARQKGQSRKEICQSLNLDEAIIKKLLKEFSKQKKKRNVCSFTDMTLLGSKACWAWSKNKNVSFQPPRLLCVDEFQDLNDAEKLFIRRLITVSEKGIIVGDDRQAIYSFKGASFNAVSKLKDEIPNCQYETLDRSYRLTMETAALVNACENTEGYPRIKSLRPGCKPLFLECSSRREGLDAAAIEIKRLLDDGVSPKAIACITKFKKDFRQFQSFLVKNGVPVKVSKLAADELEVIEHFLYYLEIILDENESNRMLVSYLQDYLDLSEEQATSICSNIDARITGKELGIDDSTRRKTRDRLNGIITLDEKCSFERVLRIFTKKFQGKLDGSFHLAIKNLLGRYGLLENYEIASDDPKVKIETLKKSIEQFLESENDTIYVNTQHSAKGRTFDHVFLIDIFEGNISYKFKKWSKREESNLFHVALTRARERLYLVFFKEDLGFENKQKEKSEKKRRQVGKHERQLISFLPDRSLISKYCEVKTL</sequence>
<dbReference type="SUPFAM" id="SSF52540">
    <property type="entry name" value="P-loop containing nucleoside triphosphate hydrolases"/>
    <property type="match status" value="1"/>
</dbReference>
<evidence type="ECO:0000256" key="8">
    <source>
        <dbReference type="ARBA" id="ARBA00034617"/>
    </source>
</evidence>
<keyword evidence="3 12" id="KW-0378">Hydrolase</keyword>
<evidence type="ECO:0000256" key="2">
    <source>
        <dbReference type="ARBA" id="ARBA00022741"/>
    </source>
</evidence>
<keyword evidence="15" id="KW-1185">Reference proteome</keyword>
<dbReference type="Gene3D" id="1.10.10.160">
    <property type="match status" value="1"/>
</dbReference>
<keyword evidence="4 12" id="KW-0347">Helicase</keyword>
<dbReference type="GO" id="GO:0003677">
    <property type="term" value="F:DNA binding"/>
    <property type="evidence" value="ECO:0007669"/>
    <property type="project" value="UniProtKB-KW"/>
</dbReference>
<evidence type="ECO:0000259" key="13">
    <source>
        <dbReference type="PROSITE" id="PS51198"/>
    </source>
</evidence>
<accession>H8Z2S9</accession>
<evidence type="ECO:0000256" key="10">
    <source>
        <dbReference type="ARBA" id="ARBA00034923"/>
    </source>
</evidence>
<evidence type="ECO:0000256" key="9">
    <source>
        <dbReference type="ARBA" id="ARBA00034808"/>
    </source>
</evidence>
<evidence type="ECO:0000313" key="15">
    <source>
        <dbReference type="Proteomes" id="UP000002964"/>
    </source>
</evidence>
<evidence type="ECO:0000256" key="12">
    <source>
        <dbReference type="PROSITE-ProRule" id="PRU00560"/>
    </source>
</evidence>
<name>H8Z2S9_9GAMM</name>
<dbReference type="GO" id="GO:0005524">
    <property type="term" value="F:ATP binding"/>
    <property type="evidence" value="ECO:0007669"/>
    <property type="project" value="UniProtKB-UniRule"/>
</dbReference>
<dbReference type="EC" id="5.6.2.4" evidence="9"/>
<keyword evidence="7" id="KW-0413">Isomerase</keyword>
<dbReference type="HOGENOM" id="CLU_462258_0_0_6"/>
<dbReference type="RefSeq" id="WP_009148250.1">
    <property type="nucleotide sequence ID" value="NZ_CP121471.1"/>
</dbReference>
<dbReference type="Pfam" id="PF00580">
    <property type="entry name" value="UvrD-helicase"/>
    <property type="match status" value="1"/>
</dbReference>
<reference evidence="14 15" key="2">
    <citation type="submission" date="2011-11" db="EMBL/GenBank/DDBJ databases">
        <authorList>
            <consortium name="US DOE Joint Genome Institute"/>
            <person name="Lucas S."/>
            <person name="Han J."/>
            <person name="Lapidus A."/>
            <person name="Cheng J.-F."/>
            <person name="Goodwin L."/>
            <person name="Pitluck S."/>
            <person name="Peters L."/>
            <person name="Ovchinnikova G."/>
            <person name="Zhang X."/>
            <person name="Detter J.C."/>
            <person name="Han C."/>
            <person name="Tapia R."/>
            <person name="Land M."/>
            <person name="Hauser L."/>
            <person name="Kyrpides N."/>
            <person name="Ivanova N."/>
            <person name="Pagani I."/>
            <person name="Vogl K."/>
            <person name="Liu Z."/>
            <person name="Overmann J."/>
            <person name="Frigaard N.-U."/>
            <person name="Bryant D."/>
            <person name="Woyke T."/>
        </authorList>
    </citation>
    <scope>NUCLEOTIDE SEQUENCE [LARGE SCALE GENOMIC DNA]</scope>
    <source>
        <strain evidence="14 15">970</strain>
    </source>
</reference>
<keyword evidence="5 12" id="KW-0067">ATP-binding</keyword>
<dbReference type="InterPro" id="IPR014017">
    <property type="entry name" value="DNA_helicase_UvrD-like_C"/>
</dbReference>
<dbReference type="InterPro" id="IPR027417">
    <property type="entry name" value="P-loop_NTPase"/>
</dbReference>
<dbReference type="PANTHER" id="PTHR11070">
    <property type="entry name" value="UVRD / RECB / PCRA DNA HELICASE FAMILY MEMBER"/>
    <property type="match status" value="1"/>
</dbReference>
<dbReference type="Gene3D" id="1.10.486.10">
    <property type="entry name" value="PCRA, domain 4"/>
    <property type="match status" value="1"/>
</dbReference>
<dbReference type="PROSITE" id="PS51198">
    <property type="entry name" value="UVRD_HELICASE_ATP_BIND"/>
    <property type="match status" value="1"/>
</dbReference>
<dbReference type="InterPro" id="IPR014016">
    <property type="entry name" value="UvrD-like_ATP-bd"/>
</dbReference>
<proteinExistence type="inferred from homology"/>
<evidence type="ECO:0000256" key="5">
    <source>
        <dbReference type="ARBA" id="ARBA00022840"/>
    </source>
</evidence>
<evidence type="ECO:0000256" key="6">
    <source>
        <dbReference type="ARBA" id="ARBA00023125"/>
    </source>
</evidence>
<keyword evidence="2 12" id="KW-0547">Nucleotide-binding</keyword>
<dbReference type="AlphaFoldDB" id="H8Z2S9"/>
<organism evidence="14 15">
    <name type="scientific">Thiorhodovibrio frisius</name>
    <dbReference type="NCBI Taxonomy" id="631362"/>
    <lineage>
        <taxon>Bacteria</taxon>
        <taxon>Pseudomonadati</taxon>
        <taxon>Pseudomonadota</taxon>
        <taxon>Gammaproteobacteria</taxon>
        <taxon>Chromatiales</taxon>
        <taxon>Chromatiaceae</taxon>
        <taxon>Thiorhodovibrio</taxon>
    </lineage>
</organism>
<dbReference type="InterPro" id="IPR000212">
    <property type="entry name" value="DNA_helicase_UvrD/REP"/>
</dbReference>
<dbReference type="STRING" id="631362.Thi970DRAFT_01885"/>
<reference evidence="15" key="1">
    <citation type="submission" date="2011-06" db="EMBL/GenBank/DDBJ databases">
        <authorList>
            <consortium name="US DOE Joint Genome Institute (JGI-PGF)"/>
            <person name="Lucas S."/>
            <person name="Han J."/>
            <person name="Lapidus A."/>
            <person name="Cheng J.-F."/>
            <person name="Goodwin L."/>
            <person name="Pitluck S."/>
            <person name="Peters L."/>
            <person name="Land M.L."/>
            <person name="Hauser L."/>
            <person name="Vogl K."/>
            <person name="Liu Z."/>
            <person name="Overmann J."/>
            <person name="Frigaard N.-U."/>
            <person name="Bryant D.A."/>
            <person name="Woyke T.J."/>
        </authorList>
    </citation>
    <scope>NUCLEOTIDE SEQUENCE [LARGE SCALE GENOMIC DNA]</scope>
    <source>
        <strain evidence="15">970</strain>
    </source>
</reference>
<dbReference type="PANTHER" id="PTHR11070:SF2">
    <property type="entry name" value="ATP-DEPENDENT DNA HELICASE SRS2"/>
    <property type="match status" value="1"/>
</dbReference>
<dbReference type="OrthoDB" id="9806690at2"/>
<dbReference type="GO" id="GO:0000725">
    <property type="term" value="P:recombinational repair"/>
    <property type="evidence" value="ECO:0007669"/>
    <property type="project" value="TreeGrafter"/>
</dbReference>
<protein>
    <recommendedName>
        <fullName evidence="9">DNA 3'-5' helicase</fullName>
        <ecNumber evidence="9">5.6.2.4</ecNumber>
    </recommendedName>
    <alternativeName>
        <fullName evidence="10">DNA 3'-5' helicase II</fullName>
    </alternativeName>
</protein>
<evidence type="ECO:0000256" key="11">
    <source>
        <dbReference type="ARBA" id="ARBA00048988"/>
    </source>
</evidence>
<dbReference type="InterPro" id="IPR013986">
    <property type="entry name" value="DExx_box_DNA_helicase_dom_sf"/>
</dbReference>
<comment type="catalytic activity">
    <reaction evidence="8">
        <text>Couples ATP hydrolysis with the unwinding of duplex DNA by translocating in the 3'-5' direction.</text>
        <dbReference type="EC" id="5.6.2.4"/>
    </reaction>
</comment>